<dbReference type="AlphaFoldDB" id="A0AAD6YDY0"/>
<feature type="non-terminal residue" evidence="1">
    <location>
        <position position="1"/>
    </location>
</feature>
<feature type="non-terminal residue" evidence="1">
    <location>
        <position position="143"/>
    </location>
</feature>
<evidence type="ECO:0000313" key="2">
    <source>
        <dbReference type="Proteomes" id="UP001219525"/>
    </source>
</evidence>
<dbReference type="EMBL" id="JARJCW010000046">
    <property type="protein sequence ID" value="KAJ7204687.1"/>
    <property type="molecule type" value="Genomic_DNA"/>
</dbReference>
<keyword evidence="2" id="KW-1185">Reference proteome</keyword>
<organism evidence="1 2">
    <name type="scientific">Mycena pura</name>
    <dbReference type="NCBI Taxonomy" id="153505"/>
    <lineage>
        <taxon>Eukaryota</taxon>
        <taxon>Fungi</taxon>
        <taxon>Dikarya</taxon>
        <taxon>Basidiomycota</taxon>
        <taxon>Agaricomycotina</taxon>
        <taxon>Agaricomycetes</taxon>
        <taxon>Agaricomycetidae</taxon>
        <taxon>Agaricales</taxon>
        <taxon>Marasmiineae</taxon>
        <taxon>Mycenaceae</taxon>
        <taxon>Mycena</taxon>
    </lineage>
</organism>
<dbReference type="SUPFAM" id="SSF56112">
    <property type="entry name" value="Protein kinase-like (PK-like)"/>
    <property type="match status" value="1"/>
</dbReference>
<proteinExistence type="predicted"/>
<evidence type="ECO:0000313" key="1">
    <source>
        <dbReference type="EMBL" id="KAJ7204687.1"/>
    </source>
</evidence>
<dbReference type="InterPro" id="IPR011009">
    <property type="entry name" value="Kinase-like_dom_sf"/>
</dbReference>
<name>A0AAD6YDY0_9AGAR</name>
<sequence>VLKLDPTGERREAFLNETRAYQTTGRPFQANVLPDFFGCFETRIGSTTVTCLAIEYCGEPMEQDLDEVDNPFLSKLLTYAALLHQHGMTHGDIYPRNILVCNGLPVLIDLESSEKHTCCLRMKIVPGTMMPWEEEFGCKELFD</sequence>
<dbReference type="Proteomes" id="UP001219525">
    <property type="component" value="Unassembled WGS sequence"/>
</dbReference>
<dbReference type="Gene3D" id="1.10.510.10">
    <property type="entry name" value="Transferase(Phosphotransferase) domain 1"/>
    <property type="match status" value="1"/>
</dbReference>
<accession>A0AAD6YDY0</accession>
<gene>
    <name evidence="1" type="ORF">GGX14DRAFT_312908</name>
</gene>
<comment type="caution">
    <text evidence="1">The sequence shown here is derived from an EMBL/GenBank/DDBJ whole genome shotgun (WGS) entry which is preliminary data.</text>
</comment>
<evidence type="ECO:0008006" key="3">
    <source>
        <dbReference type="Google" id="ProtNLM"/>
    </source>
</evidence>
<protein>
    <recommendedName>
        <fullName evidence="3">Protein kinase domain-containing protein</fullName>
    </recommendedName>
</protein>
<reference evidence="1" key="1">
    <citation type="submission" date="2023-03" db="EMBL/GenBank/DDBJ databases">
        <title>Massive genome expansion in bonnet fungi (Mycena s.s.) driven by repeated elements and novel gene families across ecological guilds.</title>
        <authorList>
            <consortium name="Lawrence Berkeley National Laboratory"/>
            <person name="Harder C.B."/>
            <person name="Miyauchi S."/>
            <person name="Viragh M."/>
            <person name="Kuo A."/>
            <person name="Thoen E."/>
            <person name="Andreopoulos B."/>
            <person name="Lu D."/>
            <person name="Skrede I."/>
            <person name="Drula E."/>
            <person name="Henrissat B."/>
            <person name="Morin E."/>
            <person name="Kohler A."/>
            <person name="Barry K."/>
            <person name="LaButti K."/>
            <person name="Morin E."/>
            <person name="Salamov A."/>
            <person name="Lipzen A."/>
            <person name="Mereny Z."/>
            <person name="Hegedus B."/>
            <person name="Baldrian P."/>
            <person name="Stursova M."/>
            <person name="Weitz H."/>
            <person name="Taylor A."/>
            <person name="Grigoriev I.V."/>
            <person name="Nagy L.G."/>
            <person name="Martin F."/>
            <person name="Kauserud H."/>
        </authorList>
    </citation>
    <scope>NUCLEOTIDE SEQUENCE</scope>
    <source>
        <strain evidence="1">9144</strain>
    </source>
</reference>